<keyword evidence="4" id="KW-0378">Hydrolase</keyword>
<keyword evidence="5" id="KW-0749">Sporulation</keyword>
<comment type="catalytic activity">
    <reaction evidence="1">
        <text>Hydrolyzes the link between N-acetylmuramoyl residues and L-amino acid residues in certain cell-wall glycopeptides.</text>
        <dbReference type="EC" id="3.5.1.28"/>
    </reaction>
</comment>
<evidence type="ECO:0000256" key="3">
    <source>
        <dbReference type="ARBA" id="ARBA00011901"/>
    </source>
</evidence>
<dbReference type="CDD" id="cd06583">
    <property type="entry name" value="PGRP"/>
    <property type="match status" value="1"/>
</dbReference>
<name>A0A1M4XQV4_9CLOT</name>
<dbReference type="GO" id="GO:0071555">
    <property type="term" value="P:cell wall organization"/>
    <property type="evidence" value="ECO:0007669"/>
    <property type="project" value="UniProtKB-KW"/>
</dbReference>
<reference evidence="9 10" key="1">
    <citation type="submission" date="2016-11" db="EMBL/GenBank/DDBJ databases">
        <authorList>
            <person name="Jaros S."/>
            <person name="Januszkiewicz K."/>
            <person name="Wedrychowicz H."/>
        </authorList>
    </citation>
    <scope>NUCLEOTIDE SEQUENCE [LARGE SCALE GENOMIC DNA]</scope>
    <source>
        <strain evidence="9 10">DSM 2631</strain>
    </source>
</reference>
<dbReference type="GO" id="GO:0030435">
    <property type="term" value="P:sporulation resulting in formation of a cellular spore"/>
    <property type="evidence" value="ECO:0007669"/>
    <property type="project" value="UniProtKB-KW"/>
</dbReference>
<dbReference type="GO" id="GO:0030420">
    <property type="term" value="P:establishment of competence for transformation"/>
    <property type="evidence" value="ECO:0007669"/>
    <property type="project" value="UniProtKB-KW"/>
</dbReference>
<accession>A0A1M4XQV4</accession>
<evidence type="ECO:0000313" key="10">
    <source>
        <dbReference type="Proteomes" id="UP000184035"/>
    </source>
</evidence>
<dbReference type="GO" id="GO:0008745">
    <property type="term" value="F:N-acetylmuramoyl-L-alanine amidase activity"/>
    <property type="evidence" value="ECO:0007669"/>
    <property type="project" value="UniProtKB-EC"/>
</dbReference>
<evidence type="ECO:0000256" key="2">
    <source>
        <dbReference type="ARBA" id="ARBA00007553"/>
    </source>
</evidence>
<comment type="similarity">
    <text evidence="2">Belongs to the N-acetylmuramoyl-L-alanine amidase 2 family.</text>
</comment>
<evidence type="ECO:0000313" key="9">
    <source>
        <dbReference type="EMBL" id="SHE95828.1"/>
    </source>
</evidence>
<evidence type="ECO:0000256" key="1">
    <source>
        <dbReference type="ARBA" id="ARBA00001561"/>
    </source>
</evidence>
<dbReference type="InterPro" id="IPR051206">
    <property type="entry name" value="NAMLAA_amidase_2"/>
</dbReference>
<dbReference type="PANTHER" id="PTHR30417:SF11">
    <property type="entry name" value="N-ACETYLMURAMOYL-L-ALANINE AMIDASE XLYA"/>
    <property type="match status" value="1"/>
</dbReference>
<dbReference type="RefSeq" id="WP_072896779.1">
    <property type="nucleotide sequence ID" value="NZ_FQVM01000020.1"/>
</dbReference>
<evidence type="ECO:0000256" key="5">
    <source>
        <dbReference type="ARBA" id="ARBA00022969"/>
    </source>
</evidence>
<dbReference type="SUPFAM" id="SSF55846">
    <property type="entry name" value="N-acetylmuramoyl-L-alanine amidase-like"/>
    <property type="match status" value="1"/>
</dbReference>
<keyword evidence="6" id="KW-0178">Competence</keyword>
<gene>
    <name evidence="9" type="ORF">SAMN05443638_12016</name>
</gene>
<dbReference type="SMART" id="SM00287">
    <property type="entry name" value="SH3b"/>
    <property type="match status" value="2"/>
</dbReference>
<dbReference type="OrthoDB" id="9794294at2"/>
<sequence>MNKKTISALILTSTLTAGFSLINNEYVFAAQKSTNKTKVKSYEYGPLINGIRVKKMLVENNYSKGAYITPKYIVIHDTDNRDFGANALANRNYFANHLNAKASAHYTVDDSNIIQCLEESWRGWHVGDGKNSIFNNSNTIAIELCVNPDNNFEKTVENGISLTKHLMNKYGIPAENVIRHHDASGKICPKMMMVDKPYLWPYFKSAISGGKSIKSVSSQDIKNINKEGRVVNISTNLKIRKNPSERSSVISYVLNGEKVKVESQEGNWYKVVLDSGIKGYALKDYISTNKSTTSLSDKSTVRGKVSNISTNLRVRAGAGNNYNVISYLLLGERVKIKEEVKGWYRVKFSTDDGEKEGFVKKQYIEKM</sequence>
<dbReference type="InterPro" id="IPR003646">
    <property type="entry name" value="SH3-like_bac-type"/>
</dbReference>
<dbReference type="InterPro" id="IPR002502">
    <property type="entry name" value="Amidase_domain"/>
</dbReference>
<dbReference type="Gene3D" id="2.30.30.40">
    <property type="entry name" value="SH3 Domains"/>
    <property type="match status" value="2"/>
</dbReference>
<dbReference type="GO" id="GO:0009254">
    <property type="term" value="P:peptidoglycan turnover"/>
    <property type="evidence" value="ECO:0007669"/>
    <property type="project" value="TreeGrafter"/>
</dbReference>
<evidence type="ECO:0000259" key="8">
    <source>
        <dbReference type="PROSITE" id="PS51781"/>
    </source>
</evidence>
<dbReference type="InterPro" id="IPR036505">
    <property type="entry name" value="Amidase/PGRP_sf"/>
</dbReference>
<dbReference type="STRING" id="1533.SAMN05443638_12016"/>
<dbReference type="EMBL" id="FQVM01000020">
    <property type="protein sequence ID" value="SHE95828.1"/>
    <property type="molecule type" value="Genomic_DNA"/>
</dbReference>
<keyword evidence="10" id="KW-1185">Reference proteome</keyword>
<keyword evidence="7" id="KW-0961">Cell wall biogenesis/degradation</keyword>
<proteinExistence type="inferred from homology"/>
<evidence type="ECO:0000256" key="6">
    <source>
        <dbReference type="ARBA" id="ARBA00023287"/>
    </source>
</evidence>
<dbReference type="Gene3D" id="3.40.80.10">
    <property type="entry name" value="Peptidoglycan recognition protein-like"/>
    <property type="match status" value="1"/>
</dbReference>
<dbReference type="SMART" id="SM00644">
    <property type="entry name" value="Ami_2"/>
    <property type="match status" value="1"/>
</dbReference>
<evidence type="ECO:0000256" key="7">
    <source>
        <dbReference type="ARBA" id="ARBA00023316"/>
    </source>
</evidence>
<dbReference type="PROSITE" id="PS51781">
    <property type="entry name" value="SH3B"/>
    <property type="match status" value="2"/>
</dbReference>
<dbReference type="Pfam" id="PF08239">
    <property type="entry name" value="SH3_3"/>
    <property type="match status" value="2"/>
</dbReference>
<dbReference type="EC" id="3.5.1.28" evidence="3"/>
<dbReference type="Pfam" id="PF01510">
    <property type="entry name" value="Amidase_2"/>
    <property type="match status" value="1"/>
</dbReference>
<feature type="domain" description="SH3b" evidence="8">
    <location>
        <begin position="296"/>
        <end position="367"/>
    </location>
</feature>
<dbReference type="GO" id="GO:0009253">
    <property type="term" value="P:peptidoglycan catabolic process"/>
    <property type="evidence" value="ECO:0007669"/>
    <property type="project" value="InterPro"/>
</dbReference>
<protein>
    <recommendedName>
        <fullName evidence="3">N-acetylmuramoyl-L-alanine amidase</fullName>
        <ecNumber evidence="3">3.5.1.28</ecNumber>
    </recommendedName>
</protein>
<dbReference type="Proteomes" id="UP000184035">
    <property type="component" value="Unassembled WGS sequence"/>
</dbReference>
<feature type="domain" description="SH3b" evidence="8">
    <location>
        <begin position="226"/>
        <end position="290"/>
    </location>
</feature>
<evidence type="ECO:0000256" key="4">
    <source>
        <dbReference type="ARBA" id="ARBA00022801"/>
    </source>
</evidence>
<organism evidence="9 10">
    <name type="scientific">Clostridium fallax</name>
    <dbReference type="NCBI Taxonomy" id="1533"/>
    <lineage>
        <taxon>Bacteria</taxon>
        <taxon>Bacillati</taxon>
        <taxon>Bacillota</taxon>
        <taxon>Clostridia</taxon>
        <taxon>Eubacteriales</taxon>
        <taxon>Clostridiaceae</taxon>
        <taxon>Clostridium</taxon>
    </lineage>
</organism>
<dbReference type="PANTHER" id="PTHR30417">
    <property type="entry name" value="N-ACETYLMURAMOYL-L-ALANINE AMIDASE AMID"/>
    <property type="match status" value="1"/>
</dbReference>
<dbReference type="AlphaFoldDB" id="A0A1M4XQV4"/>